<feature type="compositionally biased region" description="Low complexity" evidence="2">
    <location>
        <begin position="455"/>
        <end position="465"/>
    </location>
</feature>
<evidence type="ECO:0000256" key="1">
    <source>
        <dbReference type="PROSITE-ProRule" id="PRU00325"/>
    </source>
</evidence>
<evidence type="ECO:0000313" key="7">
    <source>
        <dbReference type="Proteomes" id="UP000663864"/>
    </source>
</evidence>
<evidence type="ECO:0000256" key="2">
    <source>
        <dbReference type="SAM" id="MobiDB-lite"/>
    </source>
</evidence>
<dbReference type="EMBL" id="CAJNOT010000622">
    <property type="protein sequence ID" value="CAF1037554.1"/>
    <property type="molecule type" value="Genomic_DNA"/>
</dbReference>
<keyword evidence="1" id="KW-0862">Zinc</keyword>
<dbReference type="InterPro" id="IPR007527">
    <property type="entry name" value="Znf_SWIM"/>
</dbReference>
<protein>
    <recommendedName>
        <fullName evidence="3">SWIM-type domain-containing protein</fullName>
    </recommendedName>
</protein>
<accession>A0A814JLS4</accession>
<dbReference type="EMBL" id="CAJNOH010000945">
    <property type="protein sequence ID" value="CAF1152353.1"/>
    <property type="molecule type" value="Genomic_DNA"/>
</dbReference>
<keyword evidence="8" id="KW-1185">Reference proteome</keyword>
<evidence type="ECO:0000313" key="6">
    <source>
        <dbReference type="EMBL" id="CAF1314968.1"/>
    </source>
</evidence>
<dbReference type="AlphaFoldDB" id="A0A814JLS4"/>
<dbReference type="Proteomes" id="UP000663864">
    <property type="component" value="Unassembled WGS sequence"/>
</dbReference>
<organism evidence="4 7">
    <name type="scientific">Rotaria sordida</name>
    <dbReference type="NCBI Taxonomy" id="392033"/>
    <lineage>
        <taxon>Eukaryota</taxon>
        <taxon>Metazoa</taxon>
        <taxon>Spiralia</taxon>
        <taxon>Gnathifera</taxon>
        <taxon>Rotifera</taxon>
        <taxon>Eurotatoria</taxon>
        <taxon>Bdelloidea</taxon>
        <taxon>Philodinida</taxon>
        <taxon>Philodinidae</taxon>
        <taxon>Rotaria</taxon>
    </lineage>
</organism>
<reference evidence="4" key="1">
    <citation type="submission" date="2021-02" db="EMBL/GenBank/DDBJ databases">
        <authorList>
            <person name="Nowell W R."/>
        </authorList>
    </citation>
    <scope>NUCLEOTIDE SEQUENCE</scope>
</reference>
<dbReference type="PROSITE" id="PS50966">
    <property type="entry name" value="ZF_SWIM"/>
    <property type="match status" value="1"/>
</dbReference>
<dbReference type="Proteomes" id="UP000663870">
    <property type="component" value="Unassembled WGS sequence"/>
</dbReference>
<gene>
    <name evidence="6" type="ORF">JXQ802_LOCUS30228</name>
    <name evidence="5" type="ORF">PYM288_LOCUS22296</name>
    <name evidence="4" type="ORF">ZHD862_LOCUS14376</name>
</gene>
<comment type="caution">
    <text evidence="4">The sequence shown here is derived from an EMBL/GenBank/DDBJ whole genome shotgun (WGS) entry which is preliminary data.</text>
</comment>
<proteinExistence type="predicted"/>
<evidence type="ECO:0000313" key="5">
    <source>
        <dbReference type="EMBL" id="CAF1152353.1"/>
    </source>
</evidence>
<keyword evidence="1" id="KW-0863">Zinc-finger</keyword>
<dbReference type="EMBL" id="CAJNOL010001218">
    <property type="protein sequence ID" value="CAF1314968.1"/>
    <property type="molecule type" value="Genomic_DNA"/>
</dbReference>
<feature type="domain" description="SWIM-type" evidence="3">
    <location>
        <begin position="365"/>
        <end position="408"/>
    </location>
</feature>
<dbReference type="Proteomes" id="UP000663854">
    <property type="component" value="Unassembled WGS sequence"/>
</dbReference>
<feature type="region of interest" description="Disordered" evidence="2">
    <location>
        <begin position="447"/>
        <end position="473"/>
    </location>
</feature>
<name>A0A814JLS4_9BILA</name>
<evidence type="ECO:0000259" key="3">
    <source>
        <dbReference type="PROSITE" id="PS50966"/>
    </source>
</evidence>
<dbReference type="GO" id="GO:0008270">
    <property type="term" value="F:zinc ion binding"/>
    <property type="evidence" value="ECO:0007669"/>
    <property type="project" value="UniProtKB-KW"/>
</dbReference>
<evidence type="ECO:0000313" key="8">
    <source>
        <dbReference type="Proteomes" id="UP000663870"/>
    </source>
</evidence>
<sequence>MVNPTCIGCNTRIRHGQKFKVGEGLGRIFWSARLICRVDPNSSICQTCQLKYLNWKKETNGDFNNFINQEENIQNNIGNDDNEMEVDEQTNIGMVKVDREVQTTAELEKVEVLINRTTKCQKSCVVCGADKGKNRRRLTKEQRHLVFLKQGIFVPQNARCCKKHLYNKQLTYEALKEIKATQSSIEMWRGQEVNQCLNNFRQVSKSLKYFDFDDPSSMNDTDYLTITGLNIGDDLAIVCAIINAYGSTATLNVHDDEDIAIKMLDQLTKDNILEKRLIQLEQQKVLKWVKHDGIFCLFPSLTQNDIENITFGSYQIHRAKSYIQEHLKTAYYNENEVTFDVETPEGVNDLVRARFQSGHSNSKSYIATIQFDNNDTINPIQGWCCSCTIGLRVVGCCSHVCALLWHLGVNRGIINYTLNPLSAHNLMDHVKDSIIFSDNDEYSDNDNNIKYSLANDSTDTSSNETSDSEIEED</sequence>
<keyword evidence="1" id="KW-0479">Metal-binding</keyword>
<evidence type="ECO:0000313" key="4">
    <source>
        <dbReference type="EMBL" id="CAF1037554.1"/>
    </source>
</evidence>